<feature type="compositionally biased region" description="Polar residues" evidence="1">
    <location>
        <begin position="54"/>
        <end position="72"/>
    </location>
</feature>
<feature type="compositionally biased region" description="Polar residues" evidence="1">
    <location>
        <begin position="1"/>
        <end position="10"/>
    </location>
</feature>
<dbReference type="PANTHER" id="PTHR33871">
    <property type="entry name" value="OS05G0503100 PROTEIN-RELATED"/>
    <property type="match status" value="1"/>
</dbReference>
<feature type="compositionally biased region" description="Polar residues" evidence="1">
    <location>
        <begin position="128"/>
        <end position="147"/>
    </location>
</feature>
<organism evidence="2 3">
    <name type="scientific">Salvia divinorum</name>
    <name type="common">Maria pastora</name>
    <name type="synonym">Diviner's sage</name>
    <dbReference type="NCBI Taxonomy" id="28513"/>
    <lineage>
        <taxon>Eukaryota</taxon>
        <taxon>Viridiplantae</taxon>
        <taxon>Streptophyta</taxon>
        <taxon>Embryophyta</taxon>
        <taxon>Tracheophyta</taxon>
        <taxon>Spermatophyta</taxon>
        <taxon>Magnoliopsida</taxon>
        <taxon>eudicotyledons</taxon>
        <taxon>Gunneridae</taxon>
        <taxon>Pentapetalae</taxon>
        <taxon>asterids</taxon>
        <taxon>lamiids</taxon>
        <taxon>Lamiales</taxon>
        <taxon>Lamiaceae</taxon>
        <taxon>Nepetoideae</taxon>
        <taxon>Mentheae</taxon>
        <taxon>Salviinae</taxon>
        <taxon>Salvia</taxon>
        <taxon>Salvia subgen. Calosphace</taxon>
    </lineage>
</organism>
<feature type="region of interest" description="Disordered" evidence="1">
    <location>
        <begin position="1"/>
        <end position="166"/>
    </location>
</feature>
<feature type="compositionally biased region" description="Basic residues" evidence="1">
    <location>
        <begin position="115"/>
        <end position="126"/>
    </location>
</feature>
<comment type="caution">
    <text evidence="2">The sequence shown here is derived from an EMBL/GenBank/DDBJ whole genome shotgun (WGS) entry which is preliminary data.</text>
</comment>
<evidence type="ECO:0000313" key="3">
    <source>
        <dbReference type="Proteomes" id="UP001567538"/>
    </source>
</evidence>
<reference evidence="2 3" key="1">
    <citation type="submission" date="2024-06" db="EMBL/GenBank/DDBJ databases">
        <title>A chromosome level genome sequence of Diviner's sage (Salvia divinorum).</title>
        <authorList>
            <person name="Ford S.A."/>
            <person name="Ro D.-K."/>
            <person name="Ness R.W."/>
            <person name="Phillips M.A."/>
        </authorList>
    </citation>
    <scope>NUCLEOTIDE SEQUENCE [LARGE SCALE GENOMIC DNA]</scope>
    <source>
        <strain evidence="2">SAF-2024a</strain>
        <tissue evidence="2">Leaf</tissue>
    </source>
</reference>
<dbReference type="PANTHER" id="PTHR33871:SF1">
    <property type="entry name" value="OS05G0503100 PROTEIN"/>
    <property type="match status" value="1"/>
</dbReference>
<accession>A0ABD1IG30</accession>
<dbReference type="Proteomes" id="UP001567538">
    <property type="component" value="Unassembled WGS sequence"/>
</dbReference>
<keyword evidence="3" id="KW-1185">Reference proteome</keyword>
<evidence type="ECO:0000313" key="2">
    <source>
        <dbReference type="EMBL" id="KAL1567380.1"/>
    </source>
</evidence>
<protein>
    <submittedName>
        <fullName evidence="2">Uncharacterized protein</fullName>
    </submittedName>
</protein>
<proteinExistence type="predicted"/>
<sequence>MGSCLGTNSAAAHCDGGSKSPPPVYELTVKEVLSETPAAPKHPIPRFHARETMLHQNGAASKNAFGASNSDSPDGELRRPSRDGRQFSGEVKREKMGAVSPARKSDADTSPCRAKPVRNKGGRWRSRSPVTRSDSGSSKTGLDTSKSPMKMGYHPGRVEYGSGDRIRKGKEEEVMPPTNIELLESSLVSLECFIFL</sequence>
<evidence type="ECO:0000256" key="1">
    <source>
        <dbReference type="SAM" id="MobiDB-lite"/>
    </source>
</evidence>
<dbReference type="AlphaFoldDB" id="A0ABD1IG30"/>
<feature type="compositionally biased region" description="Basic and acidic residues" evidence="1">
    <location>
        <begin position="75"/>
        <end position="96"/>
    </location>
</feature>
<name>A0ABD1IG30_SALDI</name>
<gene>
    <name evidence="2" type="ORF">AAHA92_02865</name>
</gene>
<dbReference type="EMBL" id="JBEAFC010000002">
    <property type="protein sequence ID" value="KAL1567380.1"/>
    <property type="molecule type" value="Genomic_DNA"/>
</dbReference>